<comment type="similarity">
    <text evidence="1">Belongs to the Mg-chelatase subunits D/I family. ComM subfamily.</text>
</comment>
<feature type="domain" description="AAA+ ATPase" evidence="4">
    <location>
        <begin position="217"/>
        <end position="399"/>
    </location>
</feature>
<gene>
    <name evidence="5" type="primary">comM_21</name>
    <name evidence="5" type="ORF">SDC9_73767</name>
</gene>
<dbReference type="GO" id="GO:0003677">
    <property type="term" value="F:DNA binding"/>
    <property type="evidence" value="ECO:0007669"/>
    <property type="project" value="InterPro"/>
</dbReference>
<organism evidence="5">
    <name type="scientific">bioreactor metagenome</name>
    <dbReference type="NCBI Taxonomy" id="1076179"/>
    <lineage>
        <taxon>unclassified sequences</taxon>
        <taxon>metagenomes</taxon>
        <taxon>ecological metagenomes</taxon>
    </lineage>
</organism>
<evidence type="ECO:0000256" key="2">
    <source>
        <dbReference type="ARBA" id="ARBA00022741"/>
    </source>
</evidence>
<sequence>MLAQTCSATVIGIDAYPVELEVNASGRGEVEMVSIVGLADQSIRESRDRIRSALLASGLPHPRGNTVVNLAPGDLRKEGAGFDLAIALGMLGATGQIPRAELAECLILGELALDGSVRPVRGALPIAAMAAETPRVKALLVPAANAEEAALATQGRIPVYPVVRLSDAVAFFQGRKPQPHIGNLQEYLGGRGGYEPDFAEVKGQLAARRAMEIAAAGGHNSLMIGPPGTGKSMIARRLAGILPPMSLDETLETSRIHSVLGLLSDGEPLLNRRPFRAPHHTVSDVALIGGGKNPRPGEISLAHNGVLFLDELPEFKRNVLEVLRQPLENGEITVSRAAGCCLFPARFMLVAAMNPCPCGRGAVELGCSCKIDEKKRYRKKISGPLLDRIDLHVPVLNLTDDELLGAPSGESSAAIRDRVLAARGRQAERFAATGIYCNGQMGPRELELHCSIAPESRLLLRQAIQKFHLSPRAHDRILKVARTIADLAGVSGIETGHLLEAITYRTVDRAEWN</sequence>
<reference evidence="5" key="1">
    <citation type="submission" date="2019-08" db="EMBL/GenBank/DDBJ databases">
        <authorList>
            <person name="Kucharzyk K."/>
            <person name="Murdoch R.W."/>
            <person name="Higgins S."/>
            <person name="Loffler F."/>
        </authorList>
    </citation>
    <scope>NUCLEOTIDE SEQUENCE</scope>
</reference>
<keyword evidence="2" id="KW-0547">Nucleotide-binding</keyword>
<dbReference type="PANTHER" id="PTHR32039:SF7">
    <property type="entry name" value="COMPETENCE PROTEIN COMM"/>
    <property type="match status" value="1"/>
</dbReference>
<dbReference type="InterPro" id="IPR025158">
    <property type="entry name" value="Mg_chelat-rel_C"/>
</dbReference>
<dbReference type="SMART" id="SM00382">
    <property type="entry name" value="AAA"/>
    <property type="match status" value="1"/>
</dbReference>
<dbReference type="InterPro" id="IPR027417">
    <property type="entry name" value="P-loop_NTPase"/>
</dbReference>
<evidence type="ECO:0000259" key="4">
    <source>
        <dbReference type="SMART" id="SM00382"/>
    </source>
</evidence>
<dbReference type="EMBL" id="VSSQ01004945">
    <property type="protein sequence ID" value="MPM27257.1"/>
    <property type="molecule type" value="Genomic_DNA"/>
</dbReference>
<dbReference type="AlphaFoldDB" id="A0A644YG60"/>
<evidence type="ECO:0000256" key="3">
    <source>
        <dbReference type="ARBA" id="ARBA00022840"/>
    </source>
</evidence>
<dbReference type="InterPro" id="IPR000523">
    <property type="entry name" value="Mg_chelatse_chII-like_cat_dom"/>
</dbReference>
<proteinExistence type="inferred from homology"/>
<dbReference type="InterPro" id="IPR045006">
    <property type="entry name" value="CHLI-like"/>
</dbReference>
<keyword evidence="3" id="KW-0067">ATP-binding</keyword>
<dbReference type="InterPro" id="IPR014721">
    <property type="entry name" value="Ribsml_uS5_D2-typ_fold_subgr"/>
</dbReference>
<dbReference type="SUPFAM" id="SSF52540">
    <property type="entry name" value="P-loop containing nucleoside triphosphate hydrolases"/>
    <property type="match status" value="1"/>
</dbReference>
<dbReference type="Gene3D" id="3.40.50.300">
    <property type="entry name" value="P-loop containing nucleotide triphosphate hydrolases"/>
    <property type="match status" value="1"/>
</dbReference>
<dbReference type="Pfam" id="PF01078">
    <property type="entry name" value="Mg_chelatase"/>
    <property type="match status" value="1"/>
</dbReference>
<dbReference type="Pfam" id="PF13335">
    <property type="entry name" value="Mg_chelatase_C"/>
    <property type="match status" value="1"/>
</dbReference>
<protein>
    <submittedName>
        <fullName evidence="5">Competence protein ComM</fullName>
    </submittedName>
</protein>
<dbReference type="SUPFAM" id="SSF54211">
    <property type="entry name" value="Ribosomal protein S5 domain 2-like"/>
    <property type="match status" value="1"/>
</dbReference>
<dbReference type="InterPro" id="IPR003593">
    <property type="entry name" value="AAA+_ATPase"/>
</dbReference>
<dbReference type="Pfam" id="PF13541">
    <property type="entry name" value="ChlI"/>
    <property type="match status" value="1"/>
</dbReference>
<dbReference type="PANTHER" id="PTHR32039">
    <property type="entry name" value="MAGNESIUM-CHELATASE SUBUNIT CHLI"/>
    <property type="match status" value="1"/>
</dbReference>
<dbReference type="InterPro" id="IPR004482">
    <property type="entry name" value="Mg_chelat-rel"/>
</dbReference>
<dbReference type="NCBIfam" id="TIGR00368">
    <property type="entry name" value="YifB family Mg chelatase-like AAA ATPase"/>
    <property type="match status" value="1"/>
</dbReference>
<evidence type="ECO:0000313" key="5">
    <source>
        <dbReference type="EMBL" id="MPM27257.1"/>
    </source>
</evidence>
<dbReference type="GO" id="GO:0005524">
    <property type="term" value="F:ATP binding"/>
    <property type="evidence" value="ECO:0007669"/>
    <property type="project" value="UniProtKB-KW"/>
</dbReference>
<accession>A0A644YG60</accession>
<dbReference type="InterPro" id="IPR020568">
    <property type="entry name" value="Ribosomal_Su5_D2-typ_SF"/>
</dbReference>
<dbReference type="Gene3D" id="3.30.230.10">
    <property type="match status" value="1"/>
</dbReference>
<dbReference type="PRINTS" id="PR01657">
    <property type="entry name" value="MCMFAMILY"/>
</dbReference>
<name>A0A644YG60_9ZZZZ</name>
<dbReference type="InterPro" id="IPR001208">
    <property type="entry name" value="MCM_dom"/>
</dbReference>
<evidence type="ECO:0000256" key="1">
    <source>
        <dbReference type="ARBA" id="ARBA00006354"/>
    </source>
</evidence>
<comment type="caution">
    <text evidence="5">The sequence shown here is derived from an EMBL/GenBank/DDBJ whole genome shotgun (WGS) entry which is preliminary data.</text>
</comment>